<dbReference type="VEuPathDB" id="TrichDB:TVAG_306180"/>
<dbReference type="RefSeq" id="XP_001579083.1">
    <property type="nucleotide sequence ID" value="XM_001579033.1"/>
</dbReference>
<dbReference type="EMBL" id="DS113222">
    <property type="protein sequence ID" value="EAY18097.1"/>
    <property type="molecule type" value="Genomic_DNA"/>
</dbReference>
<dbReference type="AlphaFoldDB" id="A2DNA9"/>
<name>A2DNA9_TRIV3</name>
<keyword evidence="1" id="KW-1133">Transmembrane helix</keyword>
<reference evidence="2" key="1">
    <citation type="submission" date="2006-10" db="EMBL/GenBank/DDBJ databases">
        <authorList>
            <person name="Amadeo P."/>
            <person name="Zhao Q."/>
            <person name="Wortman J."/>
            <person name="Fraser-Liggett C."/>
            <person name="Carlton J."/>
        </authorList>
    </citation>
    <scope>NUCLEOTIDE SEQUENCE</scope>
    <source>
        <strain evidence="2">G3</strain>
    </source>
</reference>
<dbReference type="VEuPathDB" id="TrichDB:TVAGG3_1024330"/>
<keyword evidence="3" id="KW-1185">Reference proteome</keyword>
<proteinExistence type="predicted"/>
<accession>A2DNA9</accession>
<dbReference type="InParanoid" id="A2DNA9"/>
<dbReference type="Proteomes" id="UP000001542">
    <property type="component" value="Unassembled WGS sequence"/>
</dbReference>
<keyword evidence="1" id="KW-0472">Membrane</keyword>
<keyword evidence="1" id="KW-0812">Transmembrane</keyword>
<evidence type="ECO:0000313" key="2">
    <source>
        <dbReference type="EMBL" id="EAY18097.1"/>
    </source>
</evidence>
<feature type="transmembrane region" description="Helical" evidence="1">
    <location>
        <begin position="55"/>
        <end position="76"/>
    </location>
</feature>
<dbReference type="KEGG" id="tva:5463602"/>
<evidence type="ECO:0000256" key="1">
    <source>
        <dbReference type="SAM" id="Phobius"/>
    </source>
</evidence>
<protein>
    <submittedName>
        <fullName evidence="2">Uncharacterized protein</fullName>
    </submittedName>
</protein>
<gene>
    <name evidence="2" type="ORF">TVAG_306180</name>
</gene>
<reference evidence="2" key="2">
    <citation type="journal article" date="2007" name="Science">
        <title>Draft genome sequence of the sexually transmitted pathogen Trichomonas vaginalis.</title>
        <authorList>
            <person name="Carlton J.M."/>
            <person name="Hirt R.P."/>
            <person name="Silva J.C."/>
            <person name="Delcher A.L."/>
            <person name="Schatz M."/>
            <person name="Zhao Q."/>
            <person name="Wortman J.R."/>
            <person name="Bidwell S.L."/>
            <person name="Alsmark U.C.M."/>
            <person name="Besteiro S."/>
            <person name="Sicheritz-Ponten T."/>
            <person name="Noel C.J."/>
            <person name="Dacks J.B."/>
            <person name="Foster P.G."/>
            <person name="Simillion C."/>
            <person name="Van de Peer Y."/>
            <person name="Miranda-Saavedra D."/>
            <person name="Barton G.J."/>
            <person name="Westrop G.D."/>
            <person name="Mueller S."/>
            <person name="Dessi D."/>
            <person name="Fiori P.L."/>
            <person name="Ren Q."/>
            <person name="Paulsen I."/>
            <person name="Zhang H."/>
            <person name="Bastida-Corcuera F.D."/>
            <person name="Simoes-Barbosa A."/>
            <person name="Brown M.T."/>
            <person name="Hayes R.D."/>
            <person name="Mukherjee M."/>
            <person name="Okumura C.Y."/>
            <person name="Schneider R."/>
            <person name="Smith A.J."/>
            <person name="Vanacova S."/>
            <person name="Villalvazo M."/>
            <person name="Haas B.J."/>
            <person name="Pertea M."/>
            <person name="Feldblyum T.V."/>
            <person name="Utterback T.R."/>
            <person name="Shu C.L."/>
            <person name="Osoegawa K."/>
            <person name="de Jong P.J."/>
            <person name="Hrdy I."/>
            <person name="Horvathova L."/>
            <person name="Zubacova Z."/>
            <person name="Dolezal P."/>
            <person name="Malik S.B."/>
            <person name="Logsdon J.M. Jr."/>
            <person name="Henze K."/>
            <person name="Gupta A."/>
            <person name="Wang C.C."/>
            <person name="Dunne R.L."/>
            <person name="Upcroft J.A."/>
            <person name="Upcroft P."/>
            <person name="White O."/>
            <person name="Salzberg S.L."/>
            <person name="Tang P."/>
            <person name="Chiu C.-H."/>
            <person name="Lee Y.-S."/>
            <person name="Embley T.M."/>
            <person name="Coombs G.H."/>
            <person name="Mottram J.C."/>
            <person name="Tachezy J."/>
            <person name="Fraser-Liggett C.M."/>
            <person name="Johnson P.J."/>
        </authorList>
    </citation>
    <scope>NUCLEOTIDE SEQUENCE [LARGE SCALE GENOMIC DNA]</scope>
    <source>
        <strain evidence="2">G3</strain>
    </source>
</reference>
<evidence type="ECO:0000313" key="3">
    <source>
        <dbReference type="Proteomes" id="UP000001542"/>
    </source>
</evidence>
<sequence length="102" mass="11768">MDSNKPDFEPQFHRNAFLEVLGEFKPFIIMLASCLTGMFLLYRAHVHSCSFLGQIILYFTGCVLLLPSLLLFFMLYQDLLKPRNIVFYAESQEGSEANHETV</sequence>
<organism evidence="2 3">
    <name type="scientific">Trichomonas vaginalis (strain ATCC PRA-98 / G3)</name>
    <dbReference type="NCBI Taxonomy" id="412133"/>
    <lineage>
        <taxon>Eukaryota</taxon>
        <taxon>Metamonada</taxon>
        <taxon>Parabasalia</taxon>
        <taxon>Trichomonadida</taxon>
        <taxon>Trichomonadidae</taxon>
        <taxon>Trichomonas</taxon>
    </lineage>
</organism>
<feature type="transmembrane region" description="Helical" evidence="1">
    <location>
        <begin position="24"/>
        <end position="43"/>
    </location>
</feature>